<organism evidence="2 3">
    <name type="scientific">Alistipes dispar</name>
    <dbReference type="NCBI Taxonomy" id="2585119"/>
    <lineage>
        <taxon>Bacteria</taxon>
        <taxon>Pseudomonadati</taxon>
        <taxon>Bacteroidota</taxon>
        <taxon>Bacteroidia</taxon>
        <taxon>Bacteroidales</taxon>
        <taxon>Rikenellaceae</taxon>
        <taxon>Alistipes</taxon>
    </lineage>
</organism>
<gene>
    <name evidence="2" type="ORF">A5CPEGH6_10010</name>
</gene>
<keyword evidence="1" id="KW-0732">Signal</keyword>
<proteinExistence type="predicted"/>
<reference evidence="3" key="1">
    <citation type="submission" date="2019-06" db="EMBL/GenBank/DDBJ databases">
        <title>Alistipes onderdonkii subsp. vulgaris subsp. nov., Alistipes dispar sp. nov. and Alistipes communis sp. nov., isolated from human faeces, and creation of Alistipes onderdonkii subsp. onderdonkii subsp. nov.</title>
        <authorList>
            <person name="Sakamoto M."/>
            <person name="Ikeyama N."/>
            <person name="Ogata Y."/>
            <person name="Suda W."/>
            <person name="Iino T."/>
            <person name="Hattori M."/>
            <person name="Ohkuma M."/>
        </authorList>
    </citation>
    <scope>NUCLEOTIDE SEQUENCE [LARGE SCALE GENOMIC DNA]</scope>
    <source>
        <strain evidence="3">5CPEGH6</strain>
    </source>
</reference>
<name>A0A4Y1WZ85_9BACT</name>
<dbReference type="RefSeq" id="WP_141428190.1">
    <property type="nucleotide sequence ID" value="NZ_AP019736.1"/>
</dbReference>
<keyword evidence="3" id="KW-1185">Reference proteome</keyword>
<dbReference type="GeneID" id="98672981"/>
<dbReference type="OrthoDB" id="1001373at2"/>
<dbReference type="KEGG" id="ada:A5CPEGH6_10010"/>
<dbReference type="EMBL" id="AP019736">
    <property type="protein sequence ID" value="BBL06363.1"/>
    <property type="molecule type" value="Genomic_DNA"/>
</dbReference>
<evidence type="ECO:0000256" key="1">
    <source>
        <dbReference type="SAM" id="SignalP"/>
    </source>
</evidence>
<feature type="chain" id="PRO_5021503219" description="Lipoprotein" evidence="1">
    <location>
        <begin position="24"/>
        <end position="211"/>
    </location>
</feature>
<evidence type="ECO:0000313" key="2">
    <source>
        <dbReference type="EMBL" id="BBL06363.1"/>
    </source>
</evidence>
<sequence length="211" mass="23174">MRKPLICAVAPLLAAATVSCSMISGYSTDEAASYARAVELVKTNVDTDKFKIYSIDFFEREALSDDLFLVSVKMVNRDDRAFSQTYYLNGLEPTDLDDVSFDAPKYETTAGIDPGTIDPEEIAAQIARAKTMLPEGHTFKSVGNYTIEEAVPSDNDYLNRGKEFGGRTASFVVRFTEDGKETESSAGKTSYIYYEAQVTVGEDGQLSIEAK</sequence>
<evidence type="ECO:0000313" key="3">
    <source>
        <dbReference type="Proteomes" id="UP000319374"/>
    </source>
</evidence>
<dbReference type="Proteomes" id="UP000319374">
    <property type="component" value="Chromosome"/>
</dbReference>
<dbReference type="PROSITE" id="PS51257">
    <property type="entry name" value="PROKAR_LIPOPROTEIN"/>
    <property type="match status" value="1"/>
</dbReference>
<evidence type="ECO:0008006" key="4">
    <source>
        <dbReference type="Google" id="ProtNLM"/>
    </source>
</evidence>
<protein>
    <recommendedName>
        <fullName evidence="4">Lipoprotein</fullName>
    </recommendedName>
</protein>
<feature type="signal peptide" evidence="1">
    <location>
        <begin position="1"/>
        <end position="23"/>
    </location>
</feature>
<accession>A0A4Y1WZ85</accession>
<dbReference type="AlphaFoldDB" id="A0A4Y1WZ85"/>